<sequence>MWLKLTAIMLTNAAQWQNQTIGSTRASMWLKLTNISHTKAAQWQ</sequence>
<proteinExistence type="predicted"/>
<comment type="caution">
    <text evidence="1">The sequence shown here is derived from an EMBL/GenBank/DDBJ whole genome shotgun (WGS) entry which is preliminary data.</text>
</comment>
<protein>
    <submittedName>
        <fullName evidence="1">Uncharacterized protein</fullName>
    </submittedName>
</protein>
<dbReference type="Proteomes" id="UP001187192">
    <property type="component" value="Unassembled WGS sequence"/>
</dbReference>
<keyword evidence="2" id="KW-1185">Reference proteome</keyword>
<organism evidence="1 2">
    <name type="scientific">Ficus carica</name>
    <name type="common">Common fig</name>
    <dbReference type="NCBI Taxonomy" id="3494"/>
    <lineage>
        <taxon>Eukaryota</taxon>
        <taxon>Viridiplantae</taxon>
        <taxon>Streptophyta</taxon>
        <taxon>Embryophyta</taxon>
        <taxon>Tracheophyta</taxon>
        <taxon>Spermatophyta</taxon>
        <taxon>Magnoliopsida</taxon>
        <taxon>eudicotyledons</taxon>
        <taxon>Gunneridae</taxon>
        <taxon>Pentapetalae</taxon>
        <taxon>rosids</taxon>
        <taxon>fabids</taxon>
        <taxon>Rosales</taxon>
        <taxon>Moraceae</taxon>
        <taxon>Ficeae</taxon>
        <taxon>Ficus</taxon>
    </lineage>
</organism>
<feature type="non-terminal residue" evidence="1">
    <location>
        <position position="44"/>
    </location>
</feature>
<dbReference type="EMBL" id="BTGU01001579">
    <property type="protein sequence ID" value="GMN25808.1"/>
    <property type="molecule type" value="Genomic_DNA"/>
</dbReference>
<reference evidence="1" key="1">
    <citation type="submission" date="2023-07" db="EMBL/GenBank/DDBJ databases">
        <title>draft genome sequence of fig (Ficus carica).</title>
        <authorList>
            <person name="Takahashi T."/>
            <person name="Nishimura K."/>
        </authorList>
    </citation>
    <scope>NUCLEOTIDE SEQUENCE</scope>
</reference>
<dbReference type="AlphaFoldDB" id="A0AA88CLB5"/>
<evidence type="ECO:0000313" key="1">
    <source>
        <dbReference type="EMBL" id="GMN25808.1"/>
    </source>
</evidence>
<gene>
    <name evidence="1" type="ORF">TIFTF001_040776</name>
</gene>
<name>A0AA88CLB5_FICCA</name>
<accession>A0AA88CLB5</accession>
<evidence type="ECO:0000313" key="2">
    <source>
        <dbReference type="Proteomes" id="UP001187192"/>
    </source>
</evidence>